<dbReference type="EMBL" id="BMXI01000002">
    <property type="protein sequence ID" value="GHC44769.1"/>
    <property type="molecule type" value="Genomic_DNA"/>
</dbReference>
<reference evidence="2" key="1">
    <citation type="journal article" date="2014" name="Int. J. Syst. Evol. Microbiol.">
        <title>Complete genome sequence of Corynebacterium casei LMG S-19264T (=DSM 44701T), isolated from a smear-ripened cheese.</title>
        <authorList>
            <consortium name="US DOE Joint Genome Institute (JGI-PGF)"/>
            <person name="Walter F."/>
            <person name="Albersmeier A."/>
            <person name="Kalinowski J."/>
            <person name="Ruckert C."/>
        </authorList>
    </citation>
    <scope>NUCLEOTIDE SEQUENCE</scope>
    <source>
        <strain evidence="2">KCTC 12988</strain>
    </source>
</reference>
<evidence type="ECO:0008006" key="4">
    <source>
        <dbReference type="Google" id="ProtNLM"/>
    </source>
</evidence>
<proteinExistence type="predicted"/>
<name>A0A918TJD3_9BACT</name>
<reference evidence="2" key="2">
    <citation type="submission" date="2020-09" db="EMBL/GenBank/DDBJ databases">
        <authorList>
            <person name="Sun Q."/>
            <person name="Kim S."/>
        </authorList>
    </citation>
    <scope>NUCLEOTIDE SEQUENCE</scope>
    <source>
        <strain evidence="2">KCTC 12988</strain>
    </source>
</reference>
<keyword evidence="3" id="KW-1185">Reference proteome</keyword>
<evidence type="ECO:0000256" key="1">
    <source>
        <dbReference type="SAM" id="SignalP"/>
    </source>
</evidence>
<dbReference type="AlphaFoldDB" id="A0A918TJD3"/>
<comment type="caution">
    <text evidence="2">The sequence shown here is derived from an EMBL/GenBank/DDBJ whole genome shotgun (WGS) entry which is preliminary data.</text>
</comment>
<gene>
    <name evidence="2" type="ORF">GCM10007100_07560</name>
</gene>
<feature type="chain" id="PRO_5037816045" description="PEP-CTERM protein-sorting domain-containing protein" evidence="1">
    <location>
        <begin position="22"/>
        <end position="231"/>
    </location>
</feature>
<dbReference type="NCBIfam" id="TIGR02595">
    <property type="entry name" value="PEP_CTERM"/>
    <property type="match status" value="1"/>
</dbReference>
<protein>
    <recommendedName>
        <fullName evidence="4">PEP-CTERM protein-sorting domain-containing protein</fullName>
    </recommendedName>
</protein>
<organism evidence="2 3">
    <name type="scientific">Roseibacillus persicicus</name>
    <dbReference type="NCBI Taxonomy" id="454148"/>
    <lineage>
        <taxon>Bacteria</taxon>
        <taxon>Pseudomonadati</taxon>
        <taxon>Verrucomicrobiota</taxon>
        <taxon>Verrucomicrobiia</taxon>
        <taxon>Verrucomicrobiales</taxon>
        <taxon>Verrucomicrobiaceae</taxon>
        <taxon>Roseibacillus</taxon>
    </lineage>
</organism>
<dbReference type="RefSeq" id="WP_189567480.1">
    <property type="nucleotide sequence ID" value="NZ_BMXI01000002.1"/>
</dbReference>
<evidence type="ECO:0000313" key="3">
    <source>
        <dbReference type="Proteomes" id="UP000644507"/>
    </source>
</evidence>
<feature type="signal peptide" evidence="1">
    <location>
        <begin position="1"/>
        <end position="21"/>
    </location>
</feature>
<dbReference type="Proteomes" id="UP000644507">
    <property type="component" value="Unassembled WGS sequence"/>
</dbReference>
<keyword evidence="1" id="KW-0732">Signal</keyword>
<sequence>MKYTKVALGLIAASLTGEMMAATVLWDFRNSQSPGQALDSPDANRVSTATVDGVTITATATSTIGDQTAVFNAGSNVAGVNTDGAGNSVESSTAIDSGEVLTITLTFGPDISEVILMGIGFDRLDNGTGAEAAVRYPSETGGTGTTGTSLSQGEFNFIADTTYQGISGDWWYANPDPVFENGDFITFANSGSSNYNIKAFYLDIVPAPVPEPSVSLLMGFASFAFLVRKRK</sequence>
<accession>A0A918TJD3</accession>
<evidence type="ECO:0000313" key="2">
    <source>
        <dbReference type="EMBL" id="GHC44769.1"/>
    </source>
</evidence>
<dbReference type="InterPro" id="IPR013424">
    <property type="entry name" value="Ice-binding_C"/>
</dbReference>